<dbReference type="Proteomes" id="UP001140206">
    <property type="component" value="Chromosome 5"/>
</dbReference>
<dbReference type="InterPro" id="IPR053772">
    <property type="entry name" value="At1g61320/At1g61330-like"/>
</dbReference>
<name>A0AAV8C273_9POAL</name>
<feature type="domain" description="F-box" evidence="1">
    <location>
        <begin position="4"/>
        <end position="40"/>
    </location>
</feature>
<dbReference type="InterPro" id="IPR032675">
    <property type="entry name" value="LRR_dom_sf"/>
</dbReference>
<dbReference type="PROSITE" id="PS50181">
    <property type="entry name" value="FBOX"/>
    <property type="match status" value="1"/>
</dbReference>
<dbReference type="PANTHER" id="PTHR34145">
    <property type="entry name" value="OS02G0105600 PROTEIN"/>
    <property type="match status" value="1"/>
</dbReference>
<dbReference type="CDD" id="cd22160">
    <property type="entry name" value="F-box_AtFBL13-like"/>
    <property type="match status" value="1"/>
</dbReference>
<dbReference type="Gene3D" id="3.80.10.10">
    <property type="entry name" value="Ribonuclease Inhibitor"/>
    <property type="match status" value="1"/>
</dbReference>
<dbReference type="EMBL" id="JAMFTS010000005">
    <property type="protein sequence ID" value="KAJ4749586.1"/>
    <property type="molecule type" value="Genomic_DNA"/>
</dbReference>
<dbReference type="Pfam" id="PF08387">
    <property type="entry name" value="FBD"/>
    <property type="match status" value="1"/>
</dbReference>
<accession>A0AAV8C273</accession>
<dbReference type="InterPro" id="IPR036047">
    <property type="entry name" value="F-box-like_dom_sf"/>
</dbReference>
<reference evidence="2" key="1">
    <citation type="submission" date="2022-08" db="EMBL/GenBank/DDBJ databases">
        <authorList>
            <person name="Marques A."/>
        </authorList>
    </citation>
    <scope>NUCLEOTIDE SEQUENCE</scope>
    <source>
        <strain evidence="2">RhyPub2mFocal</strain>
        <tissue evidence="2">Leaves</tissue>
    </source>
</reference>
<organism evidence="2 3">
    <name type="scientific">Rhynchospora pubera</name>
    <dbReference type="NCBI Taxonomy" id="906938"/>
    <lineage>
        <taxon>Eukaryota</taxon>
        <taxon>Viridiplantae</taxon>
        <taxon>Streptophyta</taxon>
        <taxon>Embryophyta</taxon>
        <taxon>Tracheophyta</taxon>
        <taxon>Spermatophyta</taxon>
        <taxon>Magnoliopsida</taxon>
        <taxon>Liliopsida</taxon>
        <taxon>Poales</taxon>
        <taxon>Cyperaceae</taxon>
        <taxon>Cyperoideae</taxon>
        <taxon>Rhynchosporeae</taxon>
        <taxon>Rhynchospora</taxon>
    </lineage>
</organism>
<dbReference type="PANTHER" id="PTHR34145:SF28">
    <property type="entry name" value="F-BOX DOMAIN-CONTAINING PROTEIN"/>
    <property type="match status" value="1"/>
</dbReference>
<gene>
    <name evidence="2" type="ORF">LUZ62_083991</name>
</gene>
<keyword evidence="3" id="KW-1185">Reference proteome</keyword>
<proteinExistence type="predicted"/>
<dbReference type="InterPro" id="IPR055411">
    <property type="entry name" value="LRR_FXL15/At3g58940/PEG3-like"/>
</dbReference>
<dbReference type="InterPro" id="IPR006566">
    <property type="entry name" value="FBD"/>
</dbReference>
<evidence type="ECO:0000259" key="1">
    <source>
        <dbReference type="PROSITE" id="PS50181"/>
    </source>
</evidence>
<dbReference type="AlphaFoldDB" id="A0AAV8C273"/>
<evidence type="ECO:0000313" key="2">
    <source>
        <dbReference type="EMBL" id="KAJ4749586.1"/>
    </source>
</evidence>
<comment type="caution">
    <text evidence="2">The sequence shown here is derived from an EMBL/GenBank/DDBJ whole genome shotgun (WGS) entry which is preliminary data.</text>
</comment>
<dbReference type="Pfam" id="PF00646">
    <property type="entry name" value="F-box"/>
    <property type="match status" value="1"/>
</dbReference>
<dbReference type="Pfam" id="PF24758">
    <property type="entry name" value="LRR_At5g56370"/>
    <property type="match status" value="1"/>
</dbReference>
<evidence type="ECO:0000313" key="3">
    <source>
        <dbReference type="Proteomes" id="UP001140206"/>
    </source>
</evidence>
<dbReference type="InterPro" id="IPR053781">
    <property type="entry name" value="F-box_AtFBL13-like"/>
</dbReference>
<dbReference type="Gene3D" id="1.20.1280.50">
    <property type="match status" value="1"/>
</dbReference>
<sequence>MEEADRISSLPQDVIVAILSRLPLKDAIRTSALARSWRHLWTFRSRLRLGNYPYLDRLGDTSDIYSNDPVASSWIDRVHHVVSSLRGPLLHFELSHNFSSHQFALLQRLLDLLLLKGSLESLLLFCLLERGVINLPSFHSLKKLELRRCRIVLPADFQGLDRLSSLTLRNIQISNDDLHLLIHLSNNLTTFKAMFFRSLGDQLVSIKLSLPFLRYLAFGLCRFVEKVEVVSAPCLKQAKIRNFMFNNFQKFASMNLELLTSTAVTVSYLNLNFSVLKCLSLAALPLNLTFPRVRKLKLAPCIRAMNNRTYDAFIWLLRSMFFLEKLTLKVSDNASNTNWVDVRMVELFSMTHDGISCLDKTLKSVKIDMEDLNGVMTGMTLVRFFMLNARALKLIKVAYWLGSEVEPNMIEELQKAKATTSSKANVVIIRQKENVTVNVI</sequence>
<protein>
    <submittedName>
        <fullName evidence="2">F-box family protein</fullName>
    </submittedName>
</protein>
<dbReference type="InterPro" id="IPR001810">
    <property type="entry name" value="F-box_dom"/>
</dbReference>
<dbReference type="SUPFAM" id="SSF81383">
    <property type="entry name" value="F-box domain"/>
    <property type="match status" value="1"/>
</dbReference>